<dbReference type="InterPro" id="IPR030400">
    <property type="entry name" value="Sedolisin_dom"/>
</dbReference>
<dbReference type="InterPro" id="IPR036852">
    <property type="entry name" value="Peptidase_S8/S53_dom_sf"/>
</dbReference>
<keyword evidence="9" id="KW-1133">Transmembrane helix</keyword>
<feature type="compositionally biased region" description="Low complexity" evidence="8">
    <location>
        <begin position="51"/>
        <end position="66"/>
    </location>
</feature>
<keyword evidence="3" id="KW-0479">Metal-binding</keyword>
<feature type="transmembrane region" description="Helical" evidence="9">
    <location>
        <begin position="107"/>
        <end position="128"/>
    </location>
</feature>
<dbReference type="SUPFAM" id="SSF52743">
    <property type="entry name" value="Subtilisin-like"/>
    <property type="match status" value="1"/>
</dbReference>
<dbReference type="Pfam" id="PF09286">
    <property type="entry name" value="Pro-kuma_activ"/>
    <property type="match status" value="1"/>
</dbReference>
<evidence type="ECO:0000256" key="4">
    <source>
        <dbReference type="ARBA" id="ARBA00022801"/>
    </source>
</evidence>
<protein>
    <submittedName>
        <fullName evidence="11">S8 family serine peptidase</fullName>
    </submittedName>
</protein>
<evidence type="ECO:0000256" key="5">
    <source>
        <dbReference type="ARBA" id="ARBA00022825"/>
    </source>
</evidence>
<comment type="caution">
    <text evidence="11">The sequence shown here is derived from an EMBL/GenBank/DDBJ whole genome shotgun (WGS) entry which is preliminary data.</text>
</comment>
<dbReference type="RefSeq" id="WP_196198220.1">
    <property type="nucleotide sequence ID" value="NZ_JADPRT010000021.1"/>
</dbReference>
<evidence type="ECO:0000259" key="10">
    <source>
        <dbReference type="PROSITE" id="PS51695"/>
    </source>
</evidence>
<dbReference type="Proteomes" id="UP000657385">
    <property type="component" value="Unassembled WGS sequence"/>
</dbReference>
<dbReference type="Pfam" id="PF00082">
    <property type="entry name" value="Peptidase_S8"/>
    <property type="match status" value="1"/>
</dbReference>
<comment type="cofactor">
    <cofactor evidence="1">
        <name>Ca(2+)</name>
        <dbReference type="ChEBI" id="CHEBI:29108"/>
    </cofactor>
</comment>
<keyword evidence="6" id="KW-0106">Calcium</keyword>
<evidence type="ECO:0000313" key="12">
    <source>
        <dbReference type="Proteomes" id="UP000657385"/>
    </source>
</evidence>
<evidence type="ECO:0000256" key="6">
    <source>
        <dbReference type="ARBA" id="ARBA00022837"/>
    </source>
</evidence>
<feature type="compositionally biased region" description="Low complexity" evidence="8">
    <location>
        <begin position="13"/>
        <end position="27"/>
    </location>
</feature>
<dbReference type="GO" id="GO:0008240">
    <property type="term" value="F:tripeptidyl-peptidase activity"/>
    <property type="evidence" value="ECO:0007669"/>
    <property type="project" value="TreeGrafter"/>
</dbReference>
<dbReference type="PANTHER" id="PTHR14218:SF15">
    <property type="entry name" value="TRIPEPTIDYL-PEPTIDASE 1"/>
    <property type="match status" value="1"/>
</dbReference>
<keyword evidence="5" id="KW-0720">Serine protease</keyword>
<sequence length="787" mass="80428">MSYPPYGSGPGGNQPQPNNPYQSGFPPQGQPPQQQPANPYNSGPATPPSPYGGQPAYGGQSPYGGQPPYGGGQPPFGGGPGIPGGPGGPGGSDGPGGGGPRRSRKKLLITVGVVLVVLAGGGAVAMAVGSGNAVHTSAAGGSSWSPPSWATKQNDIGAADPKTKVQGTVWLAKKDPNSLAEYAESVATPGSPDYHKYLTPAQFASQFTNAPDASSAVAGWVQQAGMTIVSQDDQSIVVSTTLGEVENILKVQVDKYKHDGRVDIAPTTQPQYPSDVGQYVASVTGLTTSSPVFGGFPDKAAPAPKKKGKVVAASPGKYAPASASGFSTQYCSVYWGQKHWNDAPPGPGGSLPMENCGYTPDQLRHAYGVAQSGLTGKGVTVAVVDAYASPTIVQDLARYNQEMGLPQFAPGQFSQVAPNGGFNLDTNPSDVQEWAGEESMDIEAIHTMAPAAKIVYYGTPSSSDSDFDTALEAIVAKHTADIVSCSWGSPEAGSAEEEFQARTQIFEQGAAEGIGFNFSAGDNGDYTVPARGSSDPNDVQPSPAVDFPTSDPFVTSVGGTSLGIGANGNYLWESGWGDVSHTLAGSSWGSTPGFGGGGGGGNSKIFPQPVYQKGVVPDSLTTTATGTANREVPDISMDGDGYTGILEGETLNGTISVDPNASGSGATFSESGGQYTYYQDGGTSLAAPLFSGVEALAQQAAGGVAVGFANPVLYKLNGTSALHDIQGPPARLGYEPAQETWDQSQTPVMIQMDADTSLKATPGYDDITGKGSPAPGFLTWFKDHPNG</sequence>
<feature type="region of interest" description="Disordered" evidence="8">
    <location>
        <begin position="134"/>
        <end position="161"/>
    </location>
</feature>
<gene>
    <name evidence="11" type="ORF">I2501_34995</name>
</gene>
<name>A0A931FFU6_9ACTN</name>
<proteinExistence type="predicted"/>
<dbReference type="GO" id="GO:0046872">
    <property type="term" value="F:metal ion binding"/>
    <property type="evidence" value="ECO:0007669"/>
    <property type="project" value="UniProtKB-KW"/>
</dbReference>
<feature type="compositionally biased region" description="Low complexity" evidence="8">
    <location>
        <begin position="134"/>
        <end position="150"/>
    </location>
</feature>
<keyword evidence="12" id="KW-1185">Reference proteome</keyword>
<accession>A0A931FFU6</accession>
<evidence type="ECO:0000313" key="11">
    <source>
        <dbReference type="EMBL" id="MBF9073232.1"/>
    </source>
</evidence>
<dbReference type="PROSITE" id="PS00138">
    <property type="entry name" value="SUBTILASE_SER"/>
    <property type="match status" value="1"/>
</dbReference>
<evidence type="ECO:0000256" key="1">
    <source>
        <dbReference type="ARBA" id="ARBA00001913"/>
    </source>
</evidence>
<dbReference type="EMBL" id="JADPRT010000021">
    <property type="protein sequence ID" value="MBF9073232.1"/>
    <property type="molecule type" value="Genomic_DNA"/>
</dbReference>
<evidence type="ECO:0000256" key="7">
    <source>
        <dbReference type="ARBA" id="ARBA00023145"/>
    </source>
</evidence>
<dbReference type="AlphaFoldDB" id="A0A931FFU6"/>
<feature type="domain" description="Peptidase S53" evidence="10">
    <location>
        <begin position="357"/>
        <end position="785"/>
    </location>
</feature>
<organism evidence="11 12">
    <name type="scientific">Streptacidiphilus fuscans</name>
    <dbReference type="NCBI Taxonomy" id="2789292"/>
    <lineage>
        <taxon>Bacteria</taxon>
        <taxon>Bacillati</taxon>
        <taxon>Actinomycetota</taxon>
        <taxon>Actinomycetes</taxon>
        <taxon>Kitasatosporales</taxon>
        <taxon>Streptomycetaceae</taxon>
        <taxon>Streptacidiphilus</taxon>
    </lineage>
</organism>
<evidence type="ECO:0000256" key="2">
    <source>
        <dbReference type="ARBA" id="ARBA00022670"/>
    </source>
</evidence>
<dbReference type="CDD" id="cd11377">
    <property type="entry name" value="Pro-peptidase_S53"/>
    <property type="match status" value="1"/>
</dbReference>
<evidence type="ECO:0000256" key="3">
    <source>
        <dbReference type="ARBA" id="ARBA00022723"/>
    </source>
</evidence>
<evidence type="ECO:0000256" key="9">
    <source>
        <dbReference type="SAM" id="Phobius"/>
    </source>
</evidence>
<reference evidence="11" key="1">
    <citation type="submission" date="2020-11" db="EMBL/GenBank/DDBJ databases">
        <title>Isolation and identification of active actinomycetes.</title>
        <authorList>
            <person name="Yu B."/>
        </authorList>
    </citation>
    <scope>NUCLEOTIDE SEQUENCE</scope>
    <source>
        <strain evidence="11">NEAU-YB345</strain>
    </source>
</reference>
<dbReference type="InterPro" id="IPR050819">
    <property type="entry name" value="Tripeptidyl-peptidase_I"/>
</dbReference>
<evidence type="ECO:0000256" key="8">
    <source>
        <dbReference type="SAM" id="MobiDB-lite"/>
    </source>
</evidence>
<dbReference type="InterPro" id="IPR023828">
    <property type="entry name" value="Peptidase_S8_Ser-AS"/>
</dbReference>
<dbReference type="GO" id="GO:0004252">
    <property type="term" value="F:serine-type endopeptidase activity"/>
    <property type="evidence" value="ECO:0007669"/>
    <property type="project" value="InterPro"/>
</dbReference>
<keyword evidence="9" id="KW-0472">Membrane</keyword>
<dbReference type="PANTHER" id="PTHR14218">
    <property type="entry name" value="PROTEASE S8 TRIPEPTIDYL PEPTIDASE I CLN2"/>
    <property type="match status" value="1"/>
</dbReference>
<dbReference type="GO" id="GO:0006508">
    <property type="term" value="P:proteolysis"/>
    <property type="evidence" value="ECO:0007669"/>
    <property type="project" value="UniProtKB-KW"/>
</dbReference>
<feature type="compositionally biased region" description="Gly residues" evidence="8">
    <location>
        <begin position="67"/>
        <end position="100"/>
    </location>
</feature>
<dbReference type="InterPro" id="IPR000209">
    <property type="entry name" value="Peptidase_S8/S53_dom"/>
</dbReference>
<dbReference type="SMART" id="SM00944">
    <property type="entry name" value="Pro-kuma_activ"/>
    <property type="match status" value="1"/>
</dbReference>
<keyword evidence="9" id="KW-0812">Transmembrane</keyword>
<dbReference type="Gene3D" id="3.40.50.200">
    <property type="entry name" value="Peptidase S8/S53 domain"/>
    <property type="match status" value="1"/>
</dbReference>
<keyword evidence="4" id="KW-0378">Hydrolase</keyword>
<dbReference type="InterPro" id="IPR015366">
    <property type="entry name" value="S53_propep"/>
</dbReference>
<dbReference type="SUPFAM" id="SSF54897">
    <property type="entry name" value="Protease propeptides/inhibitors"/>
    <property type="match status" value="1"/>
</dbReference>
<dbReference type="PROSITE" id="PS51695">
    <property type="entry name" value="SEDOLISIN"/>
    <property type="match status" value="1"/>
</dbReference>
<keyword evidence="7" id="KW-0865">Zymogen</keyword>
<feature type="region of interest" description="Disordered" evidence="8">
    <location>
        <begin position="1"/>
        <end position="103"/>
    </location>
</feature>
<keyword evidence="2" id="KW-0645">Protease</keyword>
<dbReference type="CDD" id="cd04056">
    <property type="entry name" value="Peptidases_S53"/>
    <property type="match status" value="1"/>
</dbReference>